<comment type="caution">
    <text evidence="3">The sequence shown here is derived from an EMBL/GenBank/DDBJ whole genome shotgun (WGS) entry which is preliminary data.</text>
</comment>
<feature type="domain" description="Glycine cleavage system P-protein N-terminal" evidence="2">
    <location>
        <begin position="5"/>
        <end position="369"/>
    </location>
</feature>
<evidence type="ECO:0000259" key="2">
    <source>
        <dbReference type="Pfam" id="PF02347"/>
    </source>
</evidence>
<dbReference type="InterPro" id="IPR015422">
    <property type="entry name" value="PyrdxlP-dep_Trfase_small"/>
</dbReference>
<keyword evidence="1" id="KW-0560">Oxidoreductase</keyword>
<accession>A0A1G2D2M1</accession>
<evidence type="ECO:0000256" key="1">
    <source>
        <dbReference type="ARBA" id="ARBA00023002"/>
    </source>
</evidence>
<dbReference type="AlphaFoldDB" id="A0A1G2D2M1"/>
<protein>
    <recommendedName>
        <fullName evidence="2">Glycine cleavage system P-protein N-terminal domain-containing protein</fullName>
    </recommendedName>
</protein>
<gene>
    <name evidence="3" type="ORF">A3D65_04280</name>
</gene>
<evidence type="ECO:0000313" key="3">
    <source>
        <dbReference type="EMBL" id="OGZ07843.1"/>
    </source>
</evidence>
<sequence length="431" mass="47266">MAREYIPDPCLTKEKPLTLLPPPLSEMELRDEMEELAGKNKHDALCLIGAGSYQHFIPEAINHATVYHHALYSGYTPYQAEAAQGILLALYETYQMLASLTGLPLVTTHYDWGSALAEAARMAVRLARGKRTRILVIEGVNPFHLAVVRTSLELGAECAIDTIPLLDYGMTDLTTLRAKLSDDVAAVILQTPNFYGNIESLLPHASEMAHAAGALFIVSQYAMSMGAMCPADLGADIAVSDLQPFGIPVAFGGPSAGMIAAKKQFLREMPGRIVNKTTDKNSAVAYRLGYQAREQHIRREKATSNICTNQNLVVLRAGAYLALMGPENLRTLAEKHCYSNAHYLARKILEHPAFTLAFPSSPFFNEFLVATTLPIKEVRDTLYGAGIYPFFGTKGIAPLPPQTFLVAATEQTTWSKCERVRKVLLGLRRPS</sequence>
<dbReference type="EMBL" id="MHLL01000051">
    <property type="protein sequence ID" value="OGZ07843.1"/>
    <property type="molecule type" value="Genomic_DNA"/>
</dbReference>
<dbReference type="Proteomes" id="UP000177996">
    <property type="component" value="Unassembled WGS sequence"/>
</dbReference>
<dbReference type="Pfam" id="PF02347">
    <property type="entry name" value="GDC-P"/>
    <property type="match status" value="1"/>
</dbReference>
<dbReference type="NCBIfam" id="NF001696">
    <property type="entry name" value="PRK00451.1"/>
    <property type="match status" value="1"/>
</dbReference>
<dbReference type="GO" id="GO:0004375">
    <property type="term" value="F:glycine dehydrogenase (decarboxylating) activity"/>
    <property type="evidence" value="ECO:0007669"/>
    <property type="project" value="InterPro"/>
</dbReference>
<dbReference type="SUPFAM" id="SSF53383">
    <property type="entry name" value="PLP-dependent transferases"/>
    <property type="match status" value="1"/>
</dbReference>
<dbReference type="GO" id="GO:0009116">
    <property type="term" value="P:nucleoside metabolic process"/>
    <property type="evidence" value="ECO:0007669"/>
    <property type="project" value="InterPro"/>
</dbReference>
<dbReference type="InterPro" id="IPR015424">
    <property type="entry name" value="PyrdxlP-dep_Trfase"/>
</dbReference>
<dbReference type="PANTHER" id="PTHR42806">
    <property type="entry name" value="GLYCINE CLEAVAGE SYSTEM P-PROTEIN"/>
    <property type="match status" value="1"/>
</dbReference>
<dbReference type="InterPro" id="IPR023010">
    <property type="entry name" value="GcvPA"/>
</dbReference>
<dbReference type="InterPro" id="IPR049315">
    <property type="entry name" value="GDC-P_N"/>
</dbReference>
<dbReference type="Gene3D" id="3.90.1150.10">
    <property type="entry name" value="Aspartate Aminotransferase, domain 1"/>
    <property type="match status" value="1"/>
</dbReference>
<dbReference type="STRING" id="1798661.A3D65_04280"/>
<evidence type="ECO:0000313" key="4">
    <source>
        <dbReference type="Proteomes" id="UP000177996"/>
    </source>
</evidence>
<proteinExistence type="predicted"/>
<name>A0A1G2D2M1_9BACT</name>
<dbReference type="PANTHER" id="PTHR42806:SF1">
    <property type="entry name" value="GLYCINE DEHYDROGENASE (DECARBOXYLATING)"/>
    <property type="match status" value="1"/>
</dbReference>
<dbReference type="InterPro" id="IPR015421">
    <property type="entry name" value="PyrdxlP-dep_Trfase_major"/>
</dbReference>
<dbReference type="Gene3D" id="3.40.640.10">
    <property type="entry name" value="Type I PLP-dependent aspartate aminotransferase-like (Major domain)"/>
    <property type="match status" value="1"/>
</dbReference>
<reference evidence="3 4" key="1">
    <citation type="journal article" date="2016" name="Nat. Commun.">
        <title>Thousands of microbial genomes shed light on interconnected biogeochemical processes in an aquifer system.</title>
        <authorList>
            <person name="Anantharaman K."/>
            <person name="Brown C.T."/>
            <person name="Hug L.A."/>
            <person name="Sharon I."/>
            <person name="Castelle C.J."/>
            <person name="Probst A.J."/>
            <person name="Thomas B.C."/>
            <person name="Singh A."/>
            <person name="Wilkins M.J."/>
            <person name="Karaoz U."/>
            <person name="Brodie E.L."/>
            <person name="Williams K.H."/>
            <person name="Hubbard S.S."/>
            <person name="Banfield J.F."/>
        </authorList>
    </citation>
    <scope>NUCLEOTIDE SEQUENCE [LARGE SCALE GENOMIC DNA]</scope>
</reference>
<organism evidence="3 4">
    <name type="scientific">Candidatus Lloydbacteria bacterium RIFCSPHIGHO2_02_FULL_50_13</name>
    <dbReference type="NCBI Taxonomy" id="1798661"/>
    <lineage>
        <taxon>Bacteria</taxon>
        <taxon>Candidatus Lloydiibacteriota</taxon>
    </lineage>
</organism>